<protein>
    <recommendedName>
        <fullName evidence="4">RRM domain-containing protein</fullName>
    </recommendedName>
</protein>
<keyword evidence="6" id="KW-1185">Reference proteome</keyword>
<feature type="compositionally biased region" description="Basic and acidic residues" evidence="3">
    <location>
        <begin position="268"/>
        <end position="279"/>
    </location>
</feature>
<keyword evidence="1 2" id="KW-0694">RNA-binding</keyword>
<evidence type="ECO:0000256" key="2">
    <source>
        <dbReference type="PROSITE-ProRule" id="PRU00176"/>
    </source>
</evidence>
<feature type="region of interest" description="Disordered" evidence="3">
    <location>
        <begin position="268"/>
        <end position="321"/>
    </location>
</feature>
<accession>A0ABP0DAF2</accession>
<name>A0ABP0DAF2_9PEZI</name>
<dbReference type="Pfam" id="PF00076">
    <property type="entry name" value="RRM_1"/>
    <property type="match status" value="2"/>
</dbReference>
<evidence type="ECO:0000256" key="1">
    <source>
        <dbReference type="ARBA" id="ARBA00022884"/>
    </source>
</evidence>
<dbReference type="InterPro" id="IPR035979">
    <property type="entry name" value="RBD_domain_sf"/>
</dbReference>
<dbReference type="InterPro" id="IPR000504">
    <property type="entry name" value="RRM_dom"/>
</dbReference>
<dbReference type="SUPFAM" id="SSF54928">
    <property type="entry name" value="RNA-binding domain, RBD"/>
    <property type="match status" value="1"/>
</dbReference>
<evidence type="ECO:0000313" key="5">
    <source>
        <dbReference type="EMBL" id="CAK7265206.1"/>
    </source>
</evidence>
<feature type="domain" description="RRM" evidence="4">
    <location>
        <begin position="177"/>
        <end position="266"/>
    </location>
</feature>
<dbReference type="PROSITE" id="PS50102">
    <property type="entry name" value="RRM"/>
    <property type="match status" value="2"/>
</dbReference>
<reference evidence="5 6" key="1">
    <citation type="submission" date="2024-01" db="EMBL/GenBank/DDBJ databases">
        <authorList>
            <person name="Allen C."/>
            <person name="Tagirdzhanova G."/>
        </authorList>
    </citation>
    <scope>NUCLEOTIDE SEQUENCE [LARGE SCALE GENOMIC DNA]</scope>
    <source>
        <strain evidence="5 6">CBS 573.63</strain>
    </source>
</reference>
<evidence type="ECO:0000313" key="6">
    <source>
        <dbReference type="Proteomes" id="UP001642501"/>
    </source>
</evidence>
<dbReference type="PANTHER" id="PTHR21245">
    <property type="entry name" value="HETEROGENEOUS NUCLEAR RIBONUCLEOPROTEIN"/>
    <property type="match status" value="1"/>
</dbReference>
<organism evidence="5 6">
    <name type="scientific">Sporothrix epigloea</name>
    <dbReference type="NCBI Taxonomy" id="1892477"/>
    <lineage>
        <taxon>Eukaryota</taxon>
        <taxon>Fungi</taxon>
        <taxon>Dikarya</taxon>
        <taxon>Ascomycota</taxon>
        <taxon>Pezizomycotina</taxon>
        <taxon>Sordariomycetes</taxon>
        <taxon>Sordariomycetidae</taxon>
        <taxon>Ophiostomatales</taxon>
        <taxon>Ophiostomataceae</taxon>
        <taxon>Sporothrix</taxon>
    </lineage>
</organism>
<proteinExistence type="predicted"/>
<comment type="caution">
    <text evidence="5">The sequence shown here is derived from an EMBL/GenBank/DDBJ whole genome shotgun (WGS) entry which is preliminary data.</text>
</comment>
<feature type="domain" description="RRM" evidence="4">
    <location>
        <begin position="17"/>
        <end position="96"/>
    </location>
</feature>
<dbReference type="Gene3D" id="3.30.70.330">
    <property type="match status" value="2"/>
</dbReference>
<feature type="region of interest" description="Disordered" evidence="3">
    <location>
        <begin position="88"/>
        <end position="171"/>
    </location>
</feature>
<dbReference type="SMART" id="SM00360">
    <property type="entry name" value="RRM"/>
    <property type="match status" value="2"/>
</dbReference>
<dbReference type="InterPro" id="IPR012677">
    <property type="entry name" value="Nucleotide-bd_a/b_plait_sf"/>
</dbReference>
<dbReference type="CDD" id="cd00590">
    <property type="entry name" value="RRM_SF"/>
    <property type="match status" value="1"/>
</dbReference>
<evidence type="ECO:0000256" key="3">
    <source>
        <dbReference type="SAM" id="MobiDB-lite"/>
    </source>
</evidence>
<evidence type="ECO:0000259" key="4">
    <source>
        <dbReference type="PROSITE" id="PS50102"/>
    </source>
</evidence>
<sequence length="321" mass="35447">MDFSNRGEQSDAIAEGRRIYLGNLLYATKPNEIEQALEEHGFGDYIQIHVSVDPVSGCNPGYCFVDFADRKTAEAALTSLAATIRGRPLKVGPCQPKQQGQRRENDGGSRWGPSQRDGSNGAGTQRGAESDVLSSRWGDWKKGTDGRNGNFNSSGARGALDHYNNLSGHERKVPSGRRVYIGGLGKSVDQEHNQAEIGELLAGYNPLAIGKRITGRDRETQETRPNANYCFVDFSTAEDAERVVEAINGKEFGKEGCFLRAAIARGMPERTGRDTRDGSSNDMENNQQDGGRQQNNYRNRQKPDDVGLQRAFDSSNWRRKE</sequence>
<gene>
    <name evidence="5" type="ORF">SEPCBS57363_001463</name>
</gene>
<dbReference type="EMBL" id="CAWUOM010000015">
    <property type="protein sequence ID" value="CAK7265206.1"/>
    <property type="molecule type" value="Genomic_DNA"/>
</dbReference>
<dbReference type="Proteomes" id="UP001642501">
    <property type="component" value="Unassembled WGS sequence"/>
</dbReference>
<feature type="compositionally biased region" description="Low complexity" evidence="3">
    <location>
        <begin position="285"/>
        <end position="298"/>
    </location>
</feature>